<protein>
    <submittedName>
        <fullName evidence="1">Uncharacterized protein</fullName>
    </submittedName>
</protein>
<proteinExistence type="predicted"/>
<sequence length="165" mass="18723">MKHIILTISIVFYAHIGIAQQDLISTNGDNQDNTINSNEITINNVNVFSNEISVLTQNIGQPDTVEDYFFEIQDVMAQKYYYDGLILYVIDDKVETFQISGTNYSFTNHNIAIGNNINTLASIYPSSYDNRSLGGMTLDLEDADMYIIISFDLNNIIDRISLHNY</sequence>
<comment type="caution">
    <text evidence="1">The sequence shown here is derived from an EMBL/GenBank/DDBJ whole genome shotgun (WGS) entry which is preliminary data.</text>
</comment>
<accession>A0A6P0UJR0</accession>
<dbReference type="RefSeq" id="WP_163605145.1">
    <property type="nucleotide sequence ID" value="NZ_JAABOO010000001.1"/>
</dbReference>
<keyword evidence="2" id="KW-1185">Reference proteome</keyword>
<evidence type="ECO:0000313" key="2">
    <source>
        <dbReference type="Proteomes" id="UP000468581"/>
    </source>
</evidence>
<dbReference type="Proteomes" id="UP000468581">
    <property type="component" value="Unassembled WGS sequence"/>
</dbReference>
<dbReference type="EMBL" id="JAABOO010000001">
    <property type="protein sequence ID" value="NER12109.1"/>
    <property type="molecule type" value="Genomic_DNA"/>
</dbReference>
<dbReference type="AlphaFoldDB" id="A0A6P0UJR0"/>
<evidence type="ECO:0000313" key="1">
    <source>
        <dbReference type="EMBL" id="NER12109.1"/>
    </source>
</evidence>
<gene>
    <name evidence="1" type="ORF">GWK08_01525</name>
</gene>
<organism evidence="1 2">
    <name type="scientific">Leptobacterium flavescens</name>
    <dbReference type="NCBI Taxonomy" id="472055"/>
    <lineage>
        <taxon>Bacteria</taxon>
        <taxon>Pseudomonadati</taxon>
        <taxon>Bacteroidota</taxon>
        <taxon>Flavobacteriia</taxon>
        <taxon>Flavobacteriales</taxon>
        <taxon>Flavobacteriaceae</taxon>
        <taxon>Leptobacterium</taxon>
    </lineage>
</organism>
<reference evidence="1 2" key="1">
    <citation type="submission" date="2020-01" db="EMBL/GenBank/DDBJ databases">
        <title>Leptobacterium flavescens.</title>
        <authorList>
            <person name="Wang G."/>
        </authorList>
    </citation>
    <scope>NUCLEOTIDE SEQUENCE [LARGE SCALE GENOMIC DNA]</scope>
    <source>
        <strain evidence="1 2">KCTC 22160</strain>
    </source>
</reference>
<name>A0A6P0UJR0_9FLAO</name>